<dbReference type="InterPro" id="IPR036237">
    <property type="entry name" value="Xyl_isomerase-like_sf"/>
</dbReference>
<dbReference type="PANTHER" id="PTHR12110:SF41">
    <property type="entry name" value="INOSOSE DEHYDRATASE"/>
    <property type="match status" value="1"/>
</dbReference>
<evidence type="ECO:0000256" key="1">
    <source>
        <dbReference type="ARBA" id="ARBA00023277"/>
    </source>
</evidence>
<feature type="domain" description="Xylose isomerase-like TIM barrel" evidence="2">
    <location>
        <begin position="29"/>
        <end position="282"/>
    </location>
</feature>
<evidence type="ECO:0000313" key="4">
    <source>
        <dbReference type="Proteomes" id="UP001595955"/>
    </source>
</evidence>
<proteinExistence type="predicted"/>
<reference evidence="4" key="1">
    <citation type="journal article" date="2019" name="Int. J. Syst. Evol. Microbiol.">
        <title>The Global Catalogue of Microorganisms (GCM) 10K type strain sequencing project: providing services to taxonomists for standard genome sequencing and annotation.</title>
        <authorList>
            <consortium name="The Broad Institute Genomics Platform"/>
            <consortium name="The Broad Institute Genome Sequencing Center for Infectious Disease"/>
            <person name="Wu L."/>
            <person name="Ma J."/>
        </authorList>
    </citation>
    <scope>NUCLEOTIDE SEQUENCE [LARGE SCALE GENOMIC DNA]</scope>
    <source>
        <strain evidence="4">JCM 3369</strain>
    </source>
</reference>
<protein>
    <submittedName>
        <fullName evidence="3">TIM barrel protein</fullName>
    </submittedName>
</protein>
<evidence type="ECO:0000259" key="2">
    <source>
        <dbReference type="Pfam" id="PF01261"/>
    </source>
</evidence>
<dbReference type="InterPro" id="IPR050312">
    <property type="entry name" value="IolE/XylAMocC-like"/>
</dbReference>
<gene>
    <name evidence="3" type="ORF">ACFO3F_06320</name>
</gene>
<dbReference type="RefSeq" id="WP_122822854.1">
    <property type="nucleotide sequence ID" value="NZ_CP033325.1"/>
</dbReference>
<organism evidence="3 4">
    <name type="scientific">Georgenia faecalis</name>
    <dbReference type="NCBI Taxonomy" id="2483799"/>
    <lineage>
        <taxon>Bacteria</taxon>
        <taxon>Bacillati</taxon>
        <taxon>Actinomycetota</taxon>
        <taxon>Actinomycetes</taxon>
        <taxon>Micrococcales</taxon>
        <taxon>Bogoriellaceae</taxon>
        <taxon>Georgenia</taxon>
    </lineage>
</organism>
<dbReference type="Proteomes" id="UP001595955">
    <property type="component" value="Unassembled WGS sequence"/>
</dbReference>
<sequence length="287" mass="30685">MRIAGAPISWGVCEVPGWGYQMSPARVLAEMAAVGLEATEVGPRGWLPEEPAERAQTLFPYGLDVVGAFVPVVLHDPDHDPVPEVERELMNFEAAGGDVLVLAAASGLVGYDERPVLDERGWRTLLRNLDRITGLAAVQGVRTTLHPHVGTMVENGEEVRRVLEDSVVGLCLDTGHLLIGGTDPVALVRRHADRVNHVHAKDVRADLAARVRAGELTYTDAVRAGIYVPLGEGDVDFAAIVADLGEAEFDGWFVLEQDTVLAGEPVDEGPVAQVRASLAYLRGLAGA</sequence>
<dbReference type="EMBL" id="JBHSGF010000003">
    <property type="protein sequence ID" value="MFC4554857.1"/>
    <property type="molecule type" value="Genomic_DNA"/>
</dbReference>
<dbReference type="PANTHER" id="PTHR12110">
    <property type="entry name" value="HYDROXYPYRUVATE ISOMERASE"/>
    <property type="match status" value="1"/>
</dbReference>
<comment type="caution">
    <text evidence="3">The sequence shown here is derived from an EMBL/GenBank/DDBJ whole genome shotgun (WGS) entry which is preliminary data.</text>
</comment>
<dbReference type="Gene3D" id="3.20.20.150">
    <property type="entry name" value="Divalent-metal-dependent TIM barrel enzymes"/>
    <property type="match status" value="1"/>
</dbReference>
<dbReference type="SUPFAM" id="SSF51658">
    <property type="entry name" value="Xylose isomerase-like"/>
    <property type="match status" value="1"/>
</dbReference>
<dbReference type="Pfam" id="PF01261">
    <property type="entry name" value="AP_endonuc_2"/>
    <property type="match status" value="1"/>
</dbReference>
<keyword evidence="4" id="KW-1185">Reference proteome</keyword>
<keyword evidence="1" id="KW-0119">Carbohydrate metabolism</keyword>
<evidence type="ECO:0000313" key="3">
    <source>
        <dbReference type="EMBL" id="MFC4554857.1"/>
    </source>
</evidence>
<accession>A0ABV9D8B2</accession>
<dbReference type="InterPro" id="IPR013022">
    <property type="entry name" value="Xyl_isomerase-like_TIM-brl"/>
</dbReference>
<name>A0ABV9D8B2_9MICO</name>